<keyword evidence="3 7" id="KW-0812">Transmembrane</keyword>
<organism evidence="9 10">
    <name type="scientific">Lacrimispora saccharolytica (strain ATCC 35040 / DSM 2544 / NRCC 2533 / WM1)</name>
    <name type="common">Clostridium saccharolyticum</name>
    <dbReference type="NCBI Taxonomy" id="610130"/>
    <lineage>
        <taxon>Bacteria</taxon>
        <taxon>Bacillati</taxon>
        <taxon>Bacillota</taxon>
        <taxon>Clostridia</taxon>
        <taxon>Lachnospirales</taxon>
        <taxon>Lachnospiraceae</taxon>
        <taxon>Lacrimispora</taxon>
    </lineage>
</organism>
<dbReference type="Pfam" id="PF23750">
    <property type="entry name" value="RsgI_M"/>
    <property type="match status" value="1"/>
</dbReference>
<dbReference type="RefSeq" id="WP_013270985.1">
    <property type="nucleotide sequence ID" value="NC_014376.1"/>
</dbReference>
<evidence type="ECO:0000256" key="5">
    <source>
        <dbReference type="ARBA" id="ARBA00023136"/>
    </source>
</evidence>
<name>D9R1Z4_LACSW</name>
<evidence type="ECO:0000259" key="8">
    <source>
        <dbReference type="PROSITE" id="PS51849"/>
    </source>
</evidence>
<keyword evidence="5 7" id="KW-0472">Membrane</keyword>
<reference evidence="9" key="1">
    <citation type="submission" date="2010-07" db="EMBL/GenBank/DDBJ databases">
        <title>Complete sequence of Clostridium saccharolyticum WM1.</title>
        <authorList>
            <consortium name="US DOE Joint Genome Institute"/>
            <person name="Lucas S."/>
            <person name="Copeland A."/>
            <person name="Lapidus A."/>
            <person name="Cheng J.-F."/>
            <person name="Bruce D."/>
            <person name="Goodwin L."/>
            <person name="Pitluck S."/>
            <person name="Chertkov O."/>
            <person name="Detter J.C."/>
            <person name="Han C."/>
            <person name="Tapia R."/>
            <person name="Land M."/>
            <person name="Hauser L."/>
            <person name="Chang Y.-J."/>
            <person name="Jeffries C."/>
            <person name="Kyrpides N."/>
            <person name="Ivanova N."/>
            <person name="Mikhailova N."/>
            <person name="Mouttaki H."/>
            <person name="Lin L."/>
            <person name="Zhou J."/>
            <person name="Hemme C.L."/>
            <person name="Woyke T."/>
        </authorList>
    </citation>
    <scope>NUCLEOTIDE SEQUENCE [LARGE SCALE GENOMIC DNA]</scope>
    <source>
        <strain evidence="9">WM1</strain>
    </source>
</reference>
<accession>D9R1Z4</accession>
<evidence type="ECO:0000256" key="6">
    <source>
        <dbReference type="SAM" id="MobiDB-lite"/>
    </source>
</evidence>
<gene>
    <name evidence="9" type="ordered locus">Closa_0245</name>
</gene>
<dbReference type="HOGENOM" id="CLU_605070_0_0_9"/>
<dbReference type="Proteomes" id="UP000001662">
    <property type="component" value="Chromosome"/>
</dbReference>
<dbReference type="STRING" id="610130.Closa_0245"/>
<dbReference type="AlphaFoldDB" id="D9R1Z4"/>
<comment type="subcellular location">
    <subcellularLocation>
        <location evidence="1">Cell membrane</location>
        <topology evidence="1">Single-pass membrane protein</topology>
    </subcellularLocation>
</comment>
<dbReference type="PROSITE" id="PS51849">
    <property type="entry name" value="RSGI_N"/>
    <property type="match status" value="1"/>
</dbReference>
<feature type="compositionally biased region" description="Basic and acidic residues" evidence="6">
    <location>
        <begin position="356"/>
        <end position="406"/>
    </location>
</feature>
<dbReference type="KEGG" id="csh:Closa_0245"/>
<evidence type="ECO:0000313" key="10">
    <source>
        <dbReference type="Proteomes" id="UP000001662"/>
    </source>
</evidence>
<sequence>MKSVVVEIKGRFAAVLSDDGSMKKIKNKDYAVGQEVQIIENTFSNKRPGIHIRQKKDGMKLNSLLTKKSVLCTACVAVMLLCSGAGIWAYAAPYSYVSLDVNPSIEYTLNRFKRVIRVHAVNDDGQDILNEINLGDFNHKSIEDAIMATVQQISKEGYFTDSQAGSVTAKAREAAEGSHTGEGSVTGSAKYIDGGIVITVSSANAKLDDEFVLEIRNAVREFVDDNVEVEVSRVGLERVKEARELGVTPGKLNLVEKLRASASDPDSIVIEEWLNKPVKDVMKEIKNNRKAANEDRSEAPYDKATDSSAKSNRPADINIPSGKNDESTGKTKKEKATDKEQAKSVNADQTNGNASGDKKEPTGKQTDSEIKVQNKEEKALEKAESKAEKAEEKELPRNENKEEHGIQETIKSTESGTESNDKTENNKGNSNAGKEKQETSVKKSDPGNSKKH</sequence>
<dbReference type="eggNOG" id="ENOG5030J2H">
    <property type="taxonomic scope" value="Bacteria"/>
</dbReference>
<evidence type="ECO:0000256" key="2">
    <source>
        <dbReference type="ARBA" id="ARBA00022475"/>
    </source>
</evidence>
<dbReference type="Pfam" id="PF12791">
    <property type="entry name" value="RsgI_N"/>
    <property type="match status" value="1"/>
</dbReference>
<feature type="transmembrane region" description="Helical" evidence="7">
    <location>
        <begin position="69"/>
        <end position="91"/>
    </location>
</feature>
<dbReference type="OrthoDB" id="9800626at2"/>
<keyword evidence="10" id="KW-1185">Reference proteome</keyword>
<proteinExistence type="predicted"/>
<dbReference type="EMBL" id="CP002109">
    <property type="protein sequence ID" value="ADL02885.1"/>
    <property type="molecule type" value="Genomic_DNA"/>
</dbReference>
<keyword evidence="4 7" id="KW-1133">Transmembrane helix</keyword>
<feature type="compositionally biased region" description="Polar residues" evidence="6">
    <location>
        <begin position="343"/>
        <end position="354"/>
    </location>
</feature>
<dbReference type="InterPro" id="IPR055431">
    <property type="entry name" value="RsgI_M"/>
</dbReference>
<feature type="compositionally biased region" description="Basic and acidic residues" evidence="6">
    <location>
        <begin position="433"/>
        <end position="445"/>
    </location>
</feature>
<feature type="compositionally biased region" description="Basic and acidic residues" evidence="6">
    <location>
        <begin position="323"/>
        <end position="342"/>
    </location>
</feature>
<protein>
    <recommendedName>
        <fullName evidence="8">RsgI N-terminal anti-sigma domain-containing protein</fullName>
    </recommendedName>
</protein>
<dbReference type="GO" id="GO:0005886">
    <property type="term" value="C:plasma membrane"/>
    <property type="evidence" value="ECO:0007669"/>
    <property type="project" value="UniProtKB-SubCell"/>
</dbReference>
<evidence type="ECO:0000256" key="4">
    <source>
        <dbReference type="ARBA" id="ARBA00022989"/>
    </source>
</evidence>
<feature type="domain" description="RsgI N-terminal anti-sigma" evidence="8">
    <location>
        <begin position="1"/>
        <end position="47"/>
    </location>
</feature>
<evidence type="ECO:0000256" key="7">
    <source>
        <dbReference type="SAM" id="Phobius"/>
    </source>
</evidence>
<dbReference type="PaxDb" id="610130-Closa_0245"/>
<dbReference type="InterPro" id="IPR024449">
    <property type="entry name" value="Anti-sigma_RsgI_N"/>
</dbReference>
<evidence type="ECO:0000256" key="1">
    <source>
        <dbReference type="ARBA" id="ARBA00004162"/>
    </source>
</evidence>
<keyword evidence="2" id="KW-1003">Cell membrane</keyword>
<evidence type="ECO:0000313" key="9">
    <source>
        <dbReference type="EMBL" id="ADL02885.1"/>
    </source>
</evidence>
<feature type="compositionally biased region" description="Basic and acidic residues" evidence="6">
    <location>
        <begin position="289"/>
        <end position="305"/>
    </location>
</feature>
<feature type="region of interest" description="Disordered" evidence="6">
    <location>
        <begin position="289"/>
        <end position="452"/>
    </location>
</feature>
<feature type="compositionally biased region" description="Polar residues" evidence="6">
    <location>
        <begin position="409"/>
        <end position="418"/>
    </location>
</feature>
<evidence type="ECO:0000256" key="3">
    <source>
        <dbReference type="ARBA" id="ARBA00022692"/>
    </source>
</evidence>